<proteinExistence type="predicted"/>
<dbReference type="Gene3D" id="3.40.50.1820">
    <property type="entry name" value="alpha/beta hydrolase"/>
    <property type="match status" value="1"/>
</dbReference>
<dbReference type="InterPro" id="IPR001031">
    <property type="entry name" value="Thioesterase"/>
</dbReference>
<reference evidence="2 3" key="1">
    <citation type="submission" date="2016-11" db="EMBL/GenBank/DDBJ databases">
        <authorList>
            <person name="Jaros S."/>
            <person name="Januszkiewicz K."/>
            <person name="Wedrychowicz H."/>
        </authorList>
    </citation>
    <scope>NUCLEOTIDE SEQUENCE [LARGE SCALE GENOMIC DNA]</scope>
    <source>
        <strain evidence="2 3">GAS242</strain>
    </source>
</reference>
<dbReference type="SUPFAM" id="SSF53474">
    <property type="entry name" value="alpha/beta-Hydrolases"/>
    <property type="match status" value="1"/>
</dbReference>
<dbReference type="InterPro" id="IPR020802">
    <property type="entry name" value="TesA-like"/>
</dbReference>
<dbReference type="InterPro" id="IPR029058">
    <property type="entry name" value="AB_hydrolase_fold"/>
</dbReference>
<dbReference type="OrthoDB" id="8224903at2"/>
<dbReference type="SMART" id="SM00824">
    <property type="entry name" value="PKS_TE"/>
    <property type="match status" value="1"/>
</dbReference>
<dbReference type="EMBL" id="LT670818">
    <property type="protein sequence ID" value="SHG98989.1"/>
    <property type="molecule type" value="Genomic_DNA"/>
</dbReference>
<organism evidence="2 3">
    <name type="scientific">Bradyrhizobium erythrophlei</name>
    <dbReference type="NCBI Taxonomy" id="1437360"/>
    <lineage>
        <taxon>Bacteria</taxon>
        <taxon>Pseudomonadati</taxon>
        <taxon>Pseudomonadota</taxon>
        <taxon>Alphaproteobacteria</taxon>
        <taxon>Hyphomicrobiales</taxon>
        <taxon>Nitrobacteraceae</taxon>
        <taxon>Bradyrhizobium</taxon>
    </lineage>
</organism>
<feature type="domain" description="Thioesterase TesA-like" evidence="1">
    <location>
        <begin position="9"/>
        <end position="260"/>
    </location>
</feature>
<evidence type="ECO:0000259" key="1">
    <source>
        <dbReference type="SMART" id="SM00824"/>
    </source>
</evidence>
<evidence type="ECO:0000313" key="2">
    <source>
        <dbReference type="EMBL" id="SHG98989.1"/>
    </source>
</evidence>
<protein>
    <submittedName>
        <fullName evidence="2">Thioesterase domain-containing protein</fullName>
    </submittedName>
</protein>
<dbReference type="Proteomes" id="UP000190675">
    <property type="component" value="Chromosome I"/>
</dbReference>
<name>A0A1M5PC08_9BRAD</name>
<dbReference type="RefSeq" id="WP_079568338.1">
    <property type="nucleotide sequence ID" value="NZ_LT670818.1"/>
</dbReference>
<accession>A0A1M5PC08</accession>
<dbReference type="AlphaFoldDB" id="A0A1M5PC08"/>
<sequence>MTVSAPPIIFLPGSGGGTPDFSVFRAGPNDMTSFEPIAYPDWRRSAAEGFSAEALIVELVAEILTRVPRGPIHIVGLSIGGHFGYAAALRLQAMGREIAGLCAIDSFMIISAEPSAGWQGRALAEGLELLRGGRLSDFTRFVRSKFWRALLRLAGDHLPRLFQAFSSSGKLPSVSGLDPILEKELTMRLLVRETAPWIASLDREPVVLKAPTVLLRTGVTAGDDDAWRRRCPNIEIFEIRGQHHTLFEAENIGSLREAFLTATRDWRR</sequence>
<dbReference type="Pfam" id="PF00975">
    <property type="entry name" value="Thioesterase"/>
    <property type="match status" value="1"/>
</dbReference>
<gene>
    <name evidence="2" type="ORF">SAMN05444169_5140</name>
</gene>
<evidence type="ECO:0000313" key="3">
    <source>
        <dbReference type="Proteomes" id="UP000190675"/>
    </source>
</evidence>